<keyword evidence="2" id="KW-0229">DNA integration</keyword>
<dbReference type="GO" id="GO:0003677">
    <property type="term" value="F:DNA binding"/>
    <property type="evidence" value="ECO:0007669"/>
    <property type="project" value="UniProtKB-KW"/>
</dbReference>
<keyword evidence="8" id="KW-1185">Reference proteome</keyword>
<dbReference type="PROSITE" id="PS51736">
    <property type="entry name" value="RECOMBINASES_3"/>
    <property type="match status" value="1"/>
</dbReference>
<protein>
    <submittedName>
        <fullName evidence="7">Resolvase</fullName>
    </submittedName>
</protein>
<reference evidence="7 8" key="1">
    <citation type="journal article" date="2015" name="Genome Announc.">
        <title>Expanding the biotechnology potential of lactobacilli through comparative genomics of 213 strains and associated genera.</title>
        <authorList>
            <person name="Sun Z."/>
            <person name="Harris H.M."/>
            <person name="McCann A."/>
            <person name="Guo C."/>
            <person name="Argimon S."/>
            <person name="Zhang W."/>
            <person name="Yang X."/>
            <person name="Jeffery I.B."/>
            <person name="Cooney J.C."/>
            <person name="Kagawa T.F."/>
            <person name="Liu W."/>
            <person name="Song Y."/>
            <person name="Salvetti E."/>
            <person name="Wrobel A."/>
            <person name="Rasinkangas P."/>
            <person name="Parkhill J."/>
            <person name="Rea M.C."/>
            <person name="O'Sullivan O."/>
            <person name="Ritari J."/>
            <person name="Douillard F.P."/>
            <person name="Paul Ross R."/>
            <person name="Yang R."/>
            <person name="Briner A.E."/>
            <person name="Felis G.E."/>
            <person name="de Vos W.M."/>
            <person name="Barrangou R."/>
            <person name="Klaenhammer T.R."/>
            <person name="Caufield P.W."/>
            <person name="Cui Y."/>
            <person name="Zhang H."/>
            <person name="O'Toole P.W."/>
        </authorList>
    </citation>
    <scope>NUCLEOTIDE SEQUENCE [LARGE SCALE GENOMIC DNA]</scope>
    <source>
        <strain evidence="7 8">DSM 20623</strain>
    </source>
</reference>
<dbReference type="GO" id="GO:0015074">
    <property type="term" value="P:DNA integration"/>
    <property type="evidence" value="ECO:0007669"/>
    <property type="project" value="UniProtKB-KW"/>
</dbReference>
<dbReference type="Proteomes" id="UP000051658">
    <property type="component" value="Unassembled WGS sequence"/>
</dbReference>
<dbReference type="GO" id="GO:0000150">
    <property type="term" value="F:DNA strand exchange activity"/>
    <property type="evidence" value="ECO:0007669"/>
    <property type="project" value="InterPro"/>
</dbReference>
<evidence type="ECO:0000256" key="2">
    <source>
        <dbReference type="ARBA" id="ARBA00022908"/>
    </source>
</evidence>
<sequence length="194" mass="22317">MAVIGYMRVSTQHQKFDSQQSALEKYGVDKMFQEYESGRKRERSELNKALKILQPGDTFVIFKLDRLARGTKQLLTLMEMFEEKKINFVSIENNIDTSTPMGKLMFTIMSAFAEMEADLIRERILAGLSAAKEKGVTLGRPVQFEKINQALNLYQFTSLSIDEISEECQLSKQTIYTHCKKNSISRKKKKLLVN</sequence>
<name>A0A0R2I882_CARDV</name>
<evidence type="ECO:0000256" key="5">
    <source>
        <dbReference type="PIRSR" id="PIRSR606118-50"/>
    </source>
</evidence>
<accession>A0A0R2I882</accession>
<dbReference type="FunFam" id="3.40.50.1390:FF:000001">
    <property type="entry name" value="DNA recombinase"/>
    <property type="match status" value="1"/>
</dbReference>
<dbReference type="SUPFAM" id="SSF88659">
    <property type="entry name" value="Sigma3 and sigma4 domains of RNA polymerase sigma factors"/>
    <property type="match status" value="1"/>
</dbReference>
<dbReference type="CDD" id="cd03768">
    <property type="entry name" value="SR_ResInv"/>
    <property type="match status" value="1"/>
</dbReference>
<dbReference type="Gene3D" id="1.10.10.60">
    <property type="entry name" value="Homeodomain-like"/>
    <property type="match status" value="1"/>
</dbReference>
<feature type="active site" description="O-(5'-phospho-DNA)-serine intermediate" evidence="5">
    <location>
        <position position="10"/>
    </location>
</feature>
<gene>
    <name evidence="7" type="ORF">IV74_GL000085</name>
</gene>
<dbReference type="EMBL" id="JQBS01000006">
    <property type="protein sequence ID" value="KRN57565.1"/>
    <property type="molecule type" value="Genomic_DNA"/>
</dbReference>
<proteinExistence type="inferred from homology"/>
<dbReference type="AlphaFoldDB" id="A0A0R2I882"/>
<keyword evidence="3" id="KW-0238">DNA-binding</keyword>
<dbReference type="PANTHER" id="PTHR30461">
    <property type="entry name" value="DNA-INVERTASE FROM LAMBDOID PROPHAGE"/>
    <property type="match status" value="1"/>
</dbReference>
<organism evidence="7 8">
    <name type="scientific">Carnobacterium divergens DSM 20623</name>
    <dbReference type="NCBI Taxonomy" id="1449336"/>
    <lineage>
        <taxon>Bacteria</taxon>
        <taxon>Bacillati</taxon>
        <taxon>Bacillota</taxon>
        <taxon>Bacilli</taxon>
        <taxon>Lactobacillales</taxon>
        <taxon>Carnobacteriaceae</taxon>
        <taxon>Carnobacterium</taxon>
    </lineage>
</organism>
<dbReference type="InterPro" id="IPR006119">
    <property type="entry name" value="Resolv_N"/>
</dbReference>
<dbReference type="InterPro" id="IPR036162">
    <property type="entry name" value="Resolvase-like_N_sf"/>
</dbReference>
<evidence type="ECO:0000256" key="1">
    <source>
        <dbReference type="ARBA" id="ARBA00009913"/>
    </source>
</evidence>
<dbReference type="PROSITE" id="PS00398">
    <property type="entry name" value="RECOMBINASES_2"/>
    <property type="match status" value="1"/>
</dbReference>
<dbReference type="InterPro" id="IPR006118">
    <property type="entry name" value="Recombinase_CS"/>
</dbReference>
<evidence type="ECO:0000313" key="7">
    <source>
        <dbReference type="EMBL" id="KRN57565.1"/>
    </source>
</evidence>
<dbReference type="PATRIC" id="fig|1449336.4.peg.85"/>
<dbReference type="Gene3D" id="3.40.50.1390">
    <property type="entry name" value="Resolvase, N-terminal catalytic domain"/>
    <property type="match status" value="1"/>
</dbReference>
<evidence type="ECO:0000256" key="4">
    <source>
        <dbReference type="ARBA" id="ARBA00023172"/>
    </source>
</evidence>
<evidence type="ECO:0000259" key="6">
    <source>
        <dbReference type="PROSITE" id="PS51736"/>
    </source>
</evidence>
<dbReference type="SMART" id="SM00857">
    <property type="entry name" value="Resolvase"/>
    <property type="match status" value="1"/>
</dbReference>
<evidence type="ECO:0000313" key="8">
    <source>
        <dbReference type="Proteomes" id="UP000051658"/>
    </source>
</evidence>
<comment type="similarity">
    <text evidence="1">Belongs to the site-specific recombinase resolvase family.</text>
</comment>
<dbReference type="InterPro" id="IPR050639">
    <property type="entry name" value="SSR_resolvase"/>
</dbReference>
<comment type="caution">
    <text evidence="7">The sequence shown here is derived from an EMBL/GenBank/DDBJ whole genome shotgun (WGS) entry which is preliminary data.</text>
</comment>
<dbReference type="InterPro" id="IPR013324">
    <property type="entry name" value="RNA_pol_sigma_r3/r4-like"/>
</dbReference>
<keyword evidence="4" id="KW-0233">DNA recombination</keyword>
<dbReference type="eggNOG" id="COG1961">
    <property type="taxonomic scope" value="Bacteria"/>
</dbReference>
<dbReference type="RefSeq" id="WP_034572614.1">
    <property type="nucleotide sequence ID" value="NZ_JQBS01000006.1"/>
</dbReference>
<dbReference type="GeneID" id="89587666"/>
<dbReference type="Pfam" id="PF00239">
    <property type="entry name" value="Resolvase"/>
    <property type="match status" value="1"/>
</dbReference>
<dbReference type="PANTHER" id="PTHR30461:SF2">
    <property type="entry name" value="SERINE RECOMBINASE PINE-RELATED"/>
    <property type="match status" value="1"/>
</dbReference>
<feature type="domain" description="Resolvase/invertase-type recombinase catalytic" evidence="6">
    <location>
        <begin position="2"/>
        <end position="135"/>
    </location>
</feature>
<evidence type="ECO:0000256" key="3">
    <source>
        <dbReference type="ARBA" id="ARBA00023125"/>
    </source>
</evidence>
<dbReference type="SUPFAM" id="SSF53041">
    <property type="entry name" value="Resolvase-like"/>
    <property type="match status" value="1"/>
</dbReference>